<keyword evidence="1" id="KW-0175">Coiled coil</keyword>
<evidence type="ECO:0000313" key="3">
    <source>
        <dbReference type="Proteomes" id="UP000664534"/>
    </source>
</evidence>
<dbReference type="EMBL" id="CAJPDT010000041">
    <property type="protein sequence ID" value="CAF9925987.1"/>
    <property type="molecule type" value="Genomic_DNA"/>
</dbReference>
<name>A0A8H3IFD3_9LECA</name>
<keyword evidence="3" id="KW-1185">Reference proteome</keyword>
<comment type="caution">
    <text evidence="2">The sequence shown here is derived from an EMBL/GenBank/DDBJ whole genome shotgun (WGS) entry which is preliminary data.</text>
</comment>
<evidence type="ECO:0000256" key="1">
    <source>
        <dbReference type="SAM" id="Coils"/>
    </source>
</evidence>
<dbReference type="Proteomes" id="UP000664534">
    <property type="component" value="Unassembled WGS sequence"/>
</dbReference>
<accession>A0A8H3IFD3</accession>
<protein>
    <submittedName>
        <fullName evidence="2">Uncharacterized protein</fullName>
    </submittedName>
</protein>
<feature type="coiled-coil region" evidence="1">
    <location>
        <begin position="92"/>
        <end position="119"/>
    </location>
</feature>
<gene>
    <name evidence="2" type="ORF">IMSHALPRED_006839</name>
</gene>
<evidence type="ECO:0000313" key="2">
    <source>
        <dbReference type="EMBL" id="CAF9925987.1"/>
    </source>
</evidence>
<organism evidence="2 3">
    <name type="scientific">Imshaugia aleurites</name>
    <dbReference type="NCBI Taxonomy" id="172621"/>
    <lineage>
        <taxon>Eukaryota</taxon>
        <taxon>Fungi</taxon>
        <taxon>Dikarya</taxon>
        <taxon>Ascomycota</taxon>
        <taxon>Pezizomycotina</taxon>
        <taxon>Lecanoromycetes</taxon>
        <taxon>OSLEUM clade</taxon>
        <taxon>Lecanoromycetidae</taxon>
        <taxon>Lecanorales</taxon>
        <taxon>Lecanorineae</taxon>
        <taxon>Parmeliaceae</taxon>
        <taxon>Imshaugia</taxon>
    </lineage>
</organism>
<dbReference type="OrthoDB" id="5299623at2759"/>
<dbReference type="AlphaFoldDB" id="A0A8H3IFD3"/>
<proteinExistence type="predicted"/>
<sequence length="137" mass="15340">MADPPFALGMAPFKDYSSNPAARQNIQPSSLAAGLAGWLGDSLSAIGKPITLDPKTLERGIKEYLDENFGDIEKNAAYGRKQVENERMSRPHSRFEHAVQHVKRDVERMKQELDSGLERVLEFKDKIPKESGEEGEQ</sequence>
<reference evidence="2" key="1">
    <citation type="submission" date="2021-03" db="EMBL/GenBank/DDBJ databases">
        <authorList>
            <person name="Tagirdzhanova G."/>
        </authorList>
    </citation>
    <scope>NUCLEOTIDE SEQUENCE</scope>
</reference>